<proteinExistence type="predicted"/>
<keyword evidence="2" id="KW-1185">Reference proteome</keyword>
<gene>
    <name evidence="1" type="ORF">BDN72DRAFT_899200</name>
</gene>
<accession>A0ACD3ANA1</accession>
<organism evidence="1 2">
    <name type="scientific">Pluteus cervinus</name>
    <dbReference type="NCBI Taxonomy" id="181527"/>
    <lineage>
        <taxon>Eukaryota</taxon>
        <taxon>Fungi</taxon>
        <taxon>Dikarya</taxon>
        <taxon>Basidiomycota</taxon>
        <taxon>Agaricomycotina</taxon>
        <taxon>Agaricomycetes</taxon>
        <taxon>Agaricomycetidae</taxon>
        <taxon>Agaricales</taxon>
        <taxon>Pluteineae</taxon>
        <taxon>Pluteaceae</taxon>
        <taxon>Pluteus</taxon>
    </lineage>
</organism>
<sequence length="167" mass="17883">MTHSPPKDNTEARRKNPNSRPASPSSPWISGPLTPSPKAPGSNTPALPPTSGLYSFGKTTSGWNFTLAEASQSQSGLVPRITLRTPSRGNIYETEEPAEIDSSHLVPPGTRVRKSSKARKLPPGGGPPAERDEEQILPIGALRRRRSSMLRGGADTPVEAGREETKK</sequence>
<name>A0ACD3ANA1_9AGAR</name>
<dbReference type="Proteomes" id="UP000308600">
    <property type="component" value="Unassembled WGS sequence"/>
</dbReference>
<dbReference type="EMBL" id="ML208383">
    <property type="protein sequence ID" value="TFK67170.1"/>
    <property type="molecule type" value="Genomic_DNA"/>
</dbReference>
<evidence type="ECO:0000313" key="2">
    <source>
        <dbReference type="Proteomes" id="UP000308600"/>
    </source>
</evidence>
<reference evidence="1 2" key="1">
    <citation type="journal article" date="2019" name="Nat. Ecol. Evol.">
        <title>Megaphylogeny resolves global patterns of mushroom evolution.</title>
        <authorList>
            <person name="Varga T."/>
            <person name="Krizsan K."/>
            <person name="Foldi C."/>
            <person name="Dima B."/>
            <person name="Sanchez-Garcia M."/>
            <person name="Sanchez-Ramirez S."/>
            <person name="Szollosi G.J."/>
            <person name="Szarkandi J.G."/>
            <person name="Papp V."/>
            <person name="Albert L."/>
            <person name="Andreopoulos W."/>
            <person name="Angelini C."/>
            <person name="Antonin V."/>
            <person name="Barry K.W."/>
            <person name="Bougher N.L."/>
            <person name="Buchanan P."/>
            <person name="Buyck B."/>
            <person name="Bense V."/>
            <person name="Catcheside P."/>
            <person name="Chovatia M."/>
            <person name="Cooper J."/>
            <person name="Damon W."/>
            <person name="Desjardin D."/>
            <person name="Finy P."/>
            <person name="Geml J."/>
            <person name="Haridas S."/>
            <person name="Hughes K."/>
            <person name="Justo A."/>
            <person name="Karasinski D."/>
            <person name="Kautmanova I."/>
            <person name="Kiss B."/>
            <person name="Kocsube S."/>
            <person name="Kotiranta H."/>
            <person name="LaButti K.M."/>
            <person name="Lechner B.E."/>
            <person name="Liimatainen K."/>
            <person name="Lipzen A."/>
            <person name="Lukacs Z."/>
            <person name="Mihaltcheva S."/>
            <person name="Morgado L.N."/>
            <person name="Niskanen T."/>
            <person name="Noordeloos M.E."/>
            <person name="Ohm R.A."/>
            <person name="Ortiz-Santana B."/>
            <person name="Ovrebo C."/>
            <person name="Racz N."/>
            <person name="Riley R."/>
            <person name="Savchenko A."/>
            <person name="Shiryaev A."/>
            <person name="Soop K."/>
            <person name="Spirin V."/>
            <person name="Szebenyi C."/>
            <person name="Tomsovsky M."/>
            <person name="Tulloss R.E."/>
            <person name="Uehling J."/>
            <person name="Grigoriev I.V."/>
            <person name="Vagvolgyi C."/>
            <person name="Papp T."/>
            <person name="Martin F.M."/>
            <person name="Miettinen O."/>
            <person name="Hibbett D.S."/>
            <person name="Nagy L.G."/>
        </authorList>
    </citation>
    <scope>NUCLEOTIDE SEQUENCE [LARGE SCALE GENOMIC DNA]</scope>
    <source>
        <strain evidence="1 2">NL-1719</strain>
    </source>
</reference>
<protein>
    <submittedName>
        <fullName evidence="1">Uncharacterized protein</fullName>
    </submittedName>
</protein>
<evidence type="ECO:0000313" key="1">
    <source>
        <dbReference type="EMBL" id="TFK67170.1"/>
    </source>
</evidence>